<keyword evidence="2" id="KW-1185">Reference proteome</keyword>
<dbReference type="RefSeq" id="WP_249865354.1">
    <property type="nucleotide sequence ID" value="NZ_CP027059.1"/>
</dbReference>
<dbReference type="EMBL" id="CP027059">
    <property type="protein sequence ID" value="UQZ83317.1"/>
    <property type="molecule type" value="Genomic_DNA"/>
</dbReference>
<reference evidence="1" key="2">
    <citation type="journal article" date="2021" name="J Anim Sci Technol">
        <title>Complete genome sequence of Paenibacillus konkukensis sp. nov. SK3146 as a potential probiotic strain.</title>
        <authorList>
            <person name="Jung H.I."/>
            <person name="Park S."/>
            <person name="Niu K.M."/>
            <person name="Lee S.W."/>
            <person name="Kothari D."/>
            <person name="Yi K.J."/>
            <person name="Kim S.K."/>
        </authorList>
    </citation>
    <scope>NUCLEOTIDE SEQUENCE</scope>
    <source>
        <strain evidence="1">SK3146</strain>
    </source>
</reference>
<gene>
    <name evidence="1" type="ORF">SK3146_02504</name>
</gene>
<reference evidence="1" key="1">
    <citation type="submission" date="2018-02" db="EMBL/GenBank/DDBJ databases">
        <authorList>
            <person name="Kim S.-K."/>
            <person name="Jung H.-I."/>
            <person name="Lee S.-W."/>
        </authorList>
    </citation>
    <scope>NUCLEOTIDE SEQUENCE</scope>
    <source>
        <strain evidence="1">SK3146</strain>
    </source>
</reference>
<proteinExistence type="predicted"/>
<protein>
    <recommendedName>
        <fullName evidence="3">Transcriptional regulator</fullName>
    </recommendedName>
</protein>
<evidence type="ECO:0000313" key="1">
    <source>
        <dbReference type="EMBL" id="UQZ83317.1"/>
    </source>
</evidence>
<name>A0ABY4RPP2_9BACL</name>
<accession>A0ABY4RPP2</accession>
<sequence>MAKAKNKLILLPASITGEMKPQDIPLAPGVNLEAIKSGDEDPLEVVVEVPAGKSTRGWNYKPESLKAIVDHVNRDTLSGFLGHQKADEVANKFDPPVTHWVGARMEGTRAYFRGVVDAAAKDLKRWIRAGRIKQVSIFGMPKLQTVAGETEVIDYKPLSIDWTPLDRSGMPTRIVALGEMDEIDEGGNETMDWKELIAQLKAALAEGKATLQEVIAALDADTASKLELLAKVKQALGVTDDGQLLASVEQAGKALKESQQAALGQEVKDAVREKVAGEMAQNLIAKMITPKEGQTKEAIIGEIDSLLADESIKAMINRVSVDTPAFIGGTAVDNRAQSGSATVQTDSVPI</sequence>
<evidence type="ECO:0008006" key="3">
    <source>
        <dbReference type="Google" id="ProtNLM"/>
    </source>
</evidence>
<organism evidence="1 2">
    <name type="scientific">Paenibacillus konkukensis</name>
    <dbReference type="NCBI Taxonomy" id="2020716"/>
    <lineage>
        <taxon>Bacteria</taxon>
        <taxon>Bacillati</taxon>
        <taxon>Bacillota</taxon>
        <taxon>Bacilli</taxon>
        <taxon>Bacillales</taxon>
        <taxon>Paenibacillaceae</taxon>
        <taxon>Paenibacillus</taxon>
    </lineage>
</organism>
<dbReference type="Proteomes" id="UP001057134">
    <property type="component" value="Chromosome"/>
</dbReference>
<evidence type="ECO:0000313" key="2">
    <source>
        <dbReference type="Proteomes" id="UP001057134"/>
    </source>
</evidence>